<proteinExistence type="predicted"/>
<dbReference type="STRING" id="690879.TSACC_3652"/>
<sequence length="98" mass="10749">MKLYVGNISFQTTRSDLQGLFAPHGSVMDALVVTDKMSSRSRGFGFVTMSSSEEGTSAINALHGAQVDGRQLTVNAARPREEVFSGTRSERPTVHRRY</sequence>
<accession>A0A146GE27</accession>
<dbReference type="InterPro" id="IPR000504">
    <property type="entry name" value="RRM_dom"/>
</dbReference>
<keyword evidence="4" id="KW-1185">Reference proteome</keyword>
<dbReference type="PANTHER" id="PTHR48027">
    <property type="entry name" value="HETEROGENEOUS NUCLEAR RIBONUCLEOPROTEIN 87F-RELATED"/>
    <property type="match status" value="1"/>
</dbReference>
<dbReference type="SMART" id="SM00360">
    <property type="entry name" value="RRM"/>
    <property type="match status" value="1"/>
</dbReference>
<reference evidence="4" key="1">
    <citation type="journal article" date="2017" name="Genome Announc.">
        <title>Draft Genome Sequence of Terrimicrobium sacchariphilum NM-5T, a Facultative Anaerobic Soil Bacterium of the Class Spartobacteria.</title>
        <authorList>
            <person name="Qiu Y.L."/>
            <person name="Tourlousse D.M."/>
            <person name="Matsuura N."/>
            <person name="Ohashi A."/>
            <person name="Sekiguchi Y."/>
        </authorList>
    </citation>
    <scope>NUCLEOTIDE SEQUENCE [LARGE SCALE GENOMIC DNA]</scope>
    <source>
        <strain evidence="4">NM-5</strain>
    </source>
</reference>
<dbReference type="SUPFAM" id="SSF54928">
    <property type="entry name" value="RNA-binding domain, RBD"/>
    <property type="match status" value="1"/>
</dbReference>
<dbReference type="InterPro" id="IPR035979">
    <property type="entry name" value="RBD_domain_sf"/>
</dbReference>
<organism evidence="3 4">
    <name type="scientific">Terrimicrobium sacchariphilum</name>
    <dbReference type="NCBI Taxonomy" id="690879"/>
    <lineage>
        <taxon>Bacteria</taxon>
        <taxon>Pseudomonadati</taxon>
        <taxon>Verrucomicrobiota</taxon>
        <taxon>Terrimicrobiia</taxon>
        <taxon>Terrimicrobiales</taxon>
        <taxon>Terrimicrobiaceae</taxon>
        <taxon>Terrimicrobium</taxon>
    </lineage>
</organism>
<evidence type="ECO:0000259" key="2">
    <source>
        <dbReference type="PROSITE" id="PS50102"/>
    </source>
</evidence>
<dbReference type="Gene3D" id="3.30.70.330">
    <property type="match status" value="1"/>
</dbReference>
<evidence type="ECO:0000256" key="1">
    <source>
        <dbReference type="ARBA" id="ARBA00022884"/>
    </source>
</evidence>
<dbReference type="Pfam" id="PF00076">
    <property type="entry name" value="RRM_1"/>
    <property type="match status" value="1"/>
</dbReference>
<protein>
    <submittedName>
        <fullName evidence="3">RNA recognition motif</fullName>
    </submittedName>
</protein>
<dbReference type="CDD" id="cd21608">
    <property type="entry name" value="RRM2_NsCP33_like"/>
    <property type="match status" value="1"/>
</dbReference>
<gene>
    <name evidence="3" type="ORF">TSACC_3652</name>
</gene>
<evidence type="ECO:0000313" key="4">
    <source>
        <dbReference type="Proteomes" id="UP000076023"/>
    </source>
</evidence>
<dbReference type="AlphaFoldDB" id="A0A146GE27"/>
<dbReference type="InterPro" id="IPR012677">
    <property type="entry name" value="Nucleotide-bd_a/b_plait_sf"/>
</dbReference>
<comment type="caution">
    <text evidence="3">The sequence shown here is derived from an EMBL/GenBank/DDBJ whole genome shotgun (WGS) entry which is preliminary data.</text>
</comment>
<dbReference type="InterPro" id="IPR052462">
    <property type="entry name" value="SLIRP/GR-RBP-like"/>
</dbReference>
<feature type="domain" description="RRM" evidence="2">
    <location>
        <begin position="1"/>
        <end position="79"/>
    </location>
</feature>
<dbReference type="PROSITE" id="PS50102">
    <property type="entry name" value="RRM"/>
    <property type="match status" value="1"/>
</dbReference>
<dbReference type="Proteomes" id="UP000076023">
    <property type="component" value="Unassembled WGS sequence"/>
</dbReference>
<dbReference type="RefSeq" id="WP_075081378.1">
    <property type="nucleotide sequence ID" value="NZ_BDCO01000003.1"/>
</dbReference>
<dbReference type="EMBL" id="BDCO01000003">
    <property type="protein sequence ID" value="GAT35581.1"/>
    <property type="molecule type" value="Genomic_DNA"/>
</dbReference>
<keyword evidence="1" id="KW-0694">RNA-binding</keyword>
<evidence type="ECO:0000313" key="3">
    <source>
        <dbReference type="EMBL" id="GAT35581.1"/>
    </source>
</evidence>
<dbReference type="GO" id="GO:0003723">
    <property type="term" value="F:RNA binding"/>
    <property type="evidence" value="ECO:0007669"/>
    <property type="project" value="UniProtKB-KW"/>
</dbReference>
<dbReference type="InParanoid" id="A0A146GE27"/>
<dbReference type="InterPro" id="IPR048289">
    <property type="entry name" value="RRM2_NsCP33-like"/>
</dbReference>
<name>A0A146GE27_TERSA</name>